<dbReference type="InterPro" id="IPR035269">
    <property type="entry name" value="PSMD9"/>
</dbReference>
<keyword evidence="2" id="KW-0143">Chaperone</keyword>
<dbReference type="EMBL" id="VIFY01000012">
    <property type="protein sequence ID" value="TQB76085.1"/>
    <property type="molecule type" value="Genomic_DNA"/>
</dbReference>
<dbReference type="OrthoDB" id="48625at2759"/>
<feature type="compositionally biased region" description="Polar residues" evidence="4">
    <location>
        <begin position="115"/>
        <end position="131"/>
    </location>
</feature>
<feature type="region of interest" description="Disordered" evidence="4">
    <location>
        <begin position="115"/>
        <end position="148"/>
    </location>
</feature>
<feature type="domain" description="Nas2 N-terminal" evidence="6">
    <location>
        <begin position="34"/>
        <end position="110"/>
    </location>
</feature>
<dbReference type="STRING" id="5098.A0A507R0Y4"/>
<dbReference type="PANTHER" id="PTHR12651:SF1">
    <property type="entry name" value="26S PROTEASOME NON-ATPASE REGULATORY SUBUNIT 9"/>
    <property type="match status" value="1"/>
</dbReference>
<dbReference type="InterPro" id="IPR040815">
    <property type="entry name" value="Nas2_N"/>
</dbReference>
<gene>
    <name evidence="7" type="primary">NAS2</name>
    <name evidence="7" type="ORF">MPDQ_000849</name>
</gene>
<dbReference type="Gene3D" id="6.10.140.1710">
    <property type="match status" value="1"/>
</dbReference>
<evidence type="ECO:0000256" key="2">
    <source>
        <dbReference type="ARBA" id="ARBA00023186"/>
    </source>
</evidence>
<dbReference type="FunFam" id="2.30.42.10:FF:000107">
    <property type="entry name" value="26S proteasome non-ATPase regulatory subunit 9"/>
    <property type="match status" value="1"/>
</dbReference>
<name>A0A507R0Y4_MONPU</name>
<dbReference type="AlphaFoldDB" id="A0A507R0Y4"/>
<dbReference type="SUPFAM" id="SSF50156">
    <property type="entry name" value="PDZ domain-like"/>
    <property type="match status" value="1"/>
</dbReference>
<evidence type="ECO:0000313" key="8">
    <source>
        <dbReference type="Proteomes" id="UP000319663"/>
    </source>
</evidence>
<evidence type="ECO:0000259" key="6">
    <source>
        <dbReference type="Pfam" id="PF18265"/>
    </source>
</evidence>
<evidence type="ECO:0000256" key="1">
    <source>
        <dbReference type="ARBA" id="ARBA00005256"/>
    </source>
</evidence>
<dbReference type="GO" id="GO:0070682">
    <property type="term" value="P:proteasome regulatory particle assembly"/>
    <property type="evidence" value="ECO:0007669"/>
    <property type="project" value="InterPro"/>
</dbReference>
<dbReference type="InterPro" id="IPR041489">
    <property type="entry name" value="PDZ_6"/>
</dbReference>
<comment type="caution">
    <text evidence="7">The sequence shown here is derived from an EMBL/GenBank/DDBJ whole genome shotgun (WGS) entry which is preliminary data.</text>
</comment>
<dbReference type="PANTHER" id="PTHR12651">
    <property type="entry name" value="26S PROTEASOME NON-ATPASE REGULATORY SUBUNIT 9"/>
    <property type="match status" value="1"/>
</dbReference>
<protein>
    <recommendedName>
        <fullName evidence="3">Probable 26S proteasome regulatory subunit p27</fullName>
    </recommendedName>
</protein>
<comment type="similarity">
    <text evidence="1">Belongs to the proteasome subunit p27 family.</text>
</comment>
<feature type="domain" description="PDZ" evidence="5">
    <location>
        <begin position="155"/>
        <end position="210"/>
    </location>
</feature>
<sequence>MGIPMNGNIHAPTVPSGPSSGGAFRDYSQISMVALMEEKERIEAELSALSSVLGSHGVNMETPLTTPDGFPRNDIDIAQIRTIRVRIIHLRNDHKEVMKYLEKGLHDHFASLQRAQGATATGTDPNTSTAPAQRPTATGTSTTDAASLGTPFAKVNSVVPRSPADQAGLKAGDAIRKFGNVNWLNHERLSKVAETVQQNEGRTILVKVVRKQDPGSGTTTELDLQLLPRRDWGGRGMLGCHLVPL</sequence>
<evidence type="ECO:0000313" key="7">
    <source>
        <dbReference type="EMBL" id="TQB76085.1"/>
    </source>
</evidence>
<feature type="region of interest" description="Disordered" evidence="4">
    <location>
        <begin position="1"/>
        <end position="22"/>
    </location>
</feature>
<dbReference type="Pfam" id="PF18265">
    <property type="entry name" value="Nas2_N"/>
    <property type="match status" value="1"/>
</dbReference>
<evidence type="ECO:0000256" key="3">
    <source>
        <dbReference type="ARBA" id="ARBA00068021"/>
    </source>
</evidence>
<dbReference type="Gene3D" id="2.30.42.10">
    <property type="match status" value="1"/>
</dbReference>
<dbReference type="GO" id="GO:0005634">
    <property type="term" value="C:nucleus"/>
    <property type="evidence" value="ECO:0007669"/>
    <property type="project" value="TreeGrafter"/>
</dbReference>
<dbReference type="InterPro" id="IPR036034">
    <property type="entry name" value="PDZ_sf"/>
</dbReference>
<feature type="compositionally biased region" description="Low complexity" evidence="4">
    <location>
        <begin position="136"/>
        <end position="148"/>
    </location>
</feature>
<evidence type="ECO:0000256" key="4">
    <source>
        <dbReference type="SAM" id="MobiDB-lite"/>
    </source>
</evidence>
<evidence type="ECO:0000259" key="5">
    <source>
        <dbReference type="Pfam" id="PF17820"/>
    </source>
</evidence>
<dbReference type="Proteomes" id="UP000319663">
    <property type="component" value="Unassembled WGS sequence"/>
</dbReference>
<proteinExistence type="inferred from homology"/>
<dbReference type="GO" id="GO:0005737">
    <property type="term" value="C:cytoplasm"/>
    <property type="evidence" value="ECO:0007669"/>
    <property type="project" value="TreeGrafter"/>
</dbReference>
<reference evidence="7 8" key="1">
    <citation type="submission" date="2019-06" db="EMBL/GenBank/DDBJ databases">
        <title>Wine fermentation using esterase from Monascus purpureus.</title>
        <authorList>
            <person name="Geng C."/>
            <person name="Zhang Y."/>
        </authorList>
    </citation>
    <scope>NUCLEOTIDE SEQUENCE [LARGE SCALE GENOMIC DNA]</scope>
    <source>
        <strain evidence="7">HQ1</strain>
    </source>
</reference>
<dbReference type="GO" id="GO:0000502">
    <property type="term" value="C:proteasome complex"/>
    <property type="evidence" value="ECO:0007669"/>
    <property type="project" value="UniProtKB-KW"/>
</dbReference>
<keyword evidence="8" id="KW-1185">Reference proteome</keyword>
<organism evidence="7 8">
    <name type="scientific">Monascus purpureus</name>
    <name type="common">Red mold</name>
    <name type="synonym">Monascus anka</name>
    <dbReference type="NCBI Taxonomy" id="5098"/>
    <lineage>
        <taxon>Eukaryota</taxon>
        <taxon>Fungi</taxon>
        <taxon>Dikarya</taxon>
        <taxon>Ascomycota</taxon>
        <taxon>Pezizomycotina</taxon>
        <taxon>Eurotiomycetes</taxon>
        <taxon>Eurotiomycetidae</taxon>
        <taxon>Eurotiales</taxon>
        <taxon>Aspergillaceae</taxon>
        <taxon>Monascus</taxon>
    </lineage>
</organism>
<keyword evidence="7" id="KW-0647">Proteasome</keyword>
<accession>A0A507R0Y4</accession>
<dbReference type="Pfam" id="PF17820">
    <property type="entry name" value="PDZ_6"/>
    <property type="match status" value="1"/>
</dbReference>